<dbReference type="Proteomes" id="UP001333102">
    <property type="component" value="Chromosome"/>
</dbReference>
<dbReference type="EMBL" id="CP141614">
    <property type="protein sequence ID" value="WRP15158.1"/>
    <property type="molecule type" value="Genomic_DNA"/>
</dbReference>
<sequence>MTTRGPGASVRLATALVVSVLSWMAPTPTARGAGVAVATEPDGAVVARSAHLEMRVAADTGQVEVTDLRNGAVWSSVPSLPPGTRIVGLWRAHMDAGFILEYAEADRQPRGVLNTSRYRPVRTVEPTPRGARVRYDILDPAGEKLFGFAWELSLGEDHLDLRIPFDSLYERPGGLKLISIMPLPFLGAATDLDDGYAFFPDGPGAITRFKVDHPTYQQNFREWVYQSGPEYAPGGAGQVRLPVFGIKRGSAAYVGFITQGDANAQIEFSPSGYILPLYRVAPIFHFRQRFSVALRRDAFVDKVDEALIAGDRSVRYVFLHGEDADYSGMARAYRRHLLEAGSLARAIPPDFAGYLDLSLFMAIEKPLLLWSSLVPMTTFAQAREILEELRRHGVERVALTLMGWTSRGYMGAPPARFPVEKALGGEAGLRDLVAWARDHGIEVWLYDQFLWAAQGAAGYSERRDVVRRASRDLLGFSRALSPVPSLRTERRYYLLNPLAAIAIARRDVPRLAALGVTGIVDENVGALVHVDHNPARAMGRADFIAALQELAGVYRDSGLKVGVNKGNGFILGSVDRLLDIPTEGGRLLFADETVPFYQMVVHGYVPYSGDFFEAGNLRADPAIERLRAIEFGALPRYVLTYEATSSLADTWFSQLYSSRYTDWIDSLVEDYRILVEELGRLQVVPMQAHRRLDEGVYEVRYEDGSRVIVNYRAQAYSLNGERSPRSVSVPPLGHVVLWAQGDEGGAGS</sequence>
<organism evidence="1 2">
    <name type="scientific">Geochorda subterranea</name>
    <dbReference type="NCBI Taxonomy" id="3109564"/>
    <lineage>
        <taxon>Bacteria</taxon>
        <taxon>Bacillati</taxon>
        <taxon>Bacillota</taxon>
        <taxon>Limnochordia</taxon>
        <taxon>Limnochordales</taxon>
        <taxon>Geochordaceae</taxon>
        <taxon>Geochorda</taxon>
    </lineage>
</organism>
<name>A0ABZ1BR53_9FIRM</name>
<dbReference type="RefSeq" id="WP_324669548.1">
    <property type="nucleotide sequence ID" value="NZ_CP141614.1"/>
</dbReference>
<evidence type="ECO:0000313" key="2">
    <source>
        <dbReference type="Proteomes" id="UP001333102"/>
    </source>
</evidence>
<gene>
    <name evidence="1" type="ORF">VLY81_03025</name>
</gene>
<reference evidence="2" key="1">
    <citation type="submission" date="2023-12" db="EMBL/GenBank/DDBJ databases">
        <title>Novel isolates from deep terrestrial aquifers shed light on the physiology and ecology of the class Limnochordia.</title>
        <authorList>
            <person name="Karnachuk O.V."/>
            <person name="Lukina A.P."/>
            <person name="Avakyan M.R."/>
            <person name="Kadnikov V."/>
            <person name="Begmatov S."/>
            <person name="Beletsky A.V."/>
            <person name="Mardanov A.V."/>
            <person name="Ravin N.V."/>
        </authorList>
    </citation>
    <scope>NUCLEOTIDE SEQUENCE [LARGE SCALE GENOMIC DNA]</scope>
    <source>
        <strain evidence="2">LN</strain>
    </source>
</reference>
<protein>
    <submittedName>
        <fullName evidence="1">DUF5696 domain-containing protein</fullName>
    </submittedName>
</protein>
<accession>A0ABZ1BR53</accession>
<dbReference type="Gene3D" id="3.20.20.80">
    <property type="entry name" value="Glycosidases"/>
    <property type="match status" value="1"/>
</dbReference>
<dbReference type="InterPro" id="IPR043751">
    <property type="entry name" value="DUF5696"/>
</dbReference>
<proteinExistence type="predicted"/>
<keyword evidence="2" id="KW-1185">Reference proteome</keyword>
<dbReference type="Pfam" id="PF18952">
    <property type="entry name" value="DUF5696"/>
    <property type="match status" value="1"/>
</dbReference>
<evidence type="ECO:0000313" key="1">
    <source>
        <dbReference type="EMBL" id="WRP15158.1"/>
    </source>
</evidence>